<proteinExistence type="predicted"/>
<dbReference type="AlphaFoldDB" id="A0A7D5HI86"/>
<evidence type="ECO:0000256" key="1">
    <source>
        <dbReference type="SAM" id="Phobius"/>
    </source>
</evidence>
<feature type="transmembrane region" description="Helical" evidence="1">
    <location>
        <begin position="7"/>
        <end position="28"/>
    </location>
</feature>
<feature type="transmembrane region" description="Helical" evidence="1">
    <location>
        <begin position="40"/>
        <end position="60"/>
    </location>
</feature>
<protein>
    <recommendedName>
        <fullName evidence="4">DUF4760 domain-containing protein</fullName>
    </recommendedName>
</protein>
<keyword evidence="1" id="KW-0472">Membrane</keyword>
<reference evidence="2 3" key="1">
    <citation type="submission" date="2020-06" db="EMBL/GenBank/DDBJ databases">
        <title>Pseudomonas eucalypticola sp. nov., an endophyte of Eucalyptus dunnii leaves with biocontrol ability of eucalyptus leaf blight.</title>
        <authorList>
            <person name="Liu Y."/>
            <person name="Song Z."/>
            <person name="Zeng H."/>
            <person name="Lu M."/>
            <person name="Wang X."/>
            <person name="Lian X."/>
            <person name="Zhang Q."/>
        </authorList>
    </citation>
    <scope>NUCLEOTIDE SEQUENCE [LARGE SCALE GENOMIC DNA]</scope>
    <source>
        <strain evidence="2 3">NP-1</strain>
    </source>
</reference>
<dbReference type="EMBL" id="CP056030">
    <property type="protein sequence ID" value="QKZ05866.1"/>
    <property type="molecule type" value="Genomic_DNA"/>
</dbReference>
<evidence type="ECO:0008006" key="4">
    <source>
        <dbReference type="Google" id="ProtNLM"/>
    </source>
</evidence>
<keyword evidence="3" id="KW-1185">Reference proteome</keyword>
<name>A0A7D5HI86_9PSED</name>
<dbReference type="RefSeq" id="WP_176571555.1">
    <property type="nucleotide sequence ID" value="NZ_CP056030.1"/>
</dbReference>
<accession>A0A7D5HI86</accession>
<gene>
    <name evidence="2" type="ORF">HWQ56_19570</name>
</gene>
<keyword evidence="1" id="KW-1133">Transmembrane helix</keyword>
<evidence type="ECO:0000313" key="3">
    <source>
        <dbReference type="Proteomes" id="UP000509568"/>
    </source>
</evidence>
<sequence length="212" mass="24188">MKQIGDWVVLGMVVIGAFLAGLVWRPLLVKVTDTKDYLEMLSFVATVIACGVAINALTAWKKQFHYAERFKSLKELKDASLGLHSFRGYLQKLGQRCMYLQMHQNILSEEMELEVDAAREKWLKDLDAYNKAWGTAAAFMTDAERKSFPGPAPLFVKYSLQWPLKIVALYSDNPGPDGFSIFTDGHREYIEEARRIYALTVSSLELKLRETR</sequence>
<keyword evidence="1" id="KW-0812">Transmembrane</keyword>
<evidence type="ECO:0000313" key="2">
    <source>
        <dbReference type="EMBL" id="QKZ05866.1"/>
    </source>
</evidence>
<dbReference type="Proteomes" id="UP000509568">
    <property type="component" value="Chromosome"/>
</dbReference>
<organism evidence="2 3">
    <name type="scientific">Pseudomonas eucalypticola</name>
    <dbReference type="NCBI Taxonomy" id="2599595"/>
    <lineage>
        <taxon>Bacteria</taxon>
        <taxon>Pseudomonadati</taxon>
        <taxon>Pseudomonadota</taxon>
        <taxon>Gammaproteobacteria</taxon>
        <taxon>Pseudomonadales</taxon>
        <taxon>Pseudomonadaceae</taxon>
        <taxon>Pseudomonas</taxon>
    </lineage>
</organism>
<dbReference type="KEGG" id="pez:HWQ56_19570"/>